<evidence type="ECO:0000256" key="2">
    <source>
        <dbReference type="ARBA" id="ARBA00009773"/>
    </source>
</evidence>
<evidence type="ECO:0000256" key="8">
    <source>
        <dbReference type="SAM" id="Phobius"/>
    </source>
</evidence>
<dbReference type="Proteomes" id="UP001222800">
    <property type="component" value="Chromosome"/>
</dbReference>
<evidence type="ECO:0000313" key="9">
    <source>
        <dbReference type="EMBL" id="WFD09091.1"/>
    </source>
</evidence>
<dbReference type="EMBL" id="CP120733">
    <property type="protein sequence ID" value="WFD09091.1"/>
    <property type="molecule type" value="Genomic_DNA"/>
</dbReference>
<feature type="transmembrane region" description="Helical" evidence="8">
    <location>
        <begin position="12"/>
        <end position="30"/>
    </location>
</feature>
<protein>
    <submittedName>
        <fullName evidence="9">AI-2E family transporter</fullName>
    </submittedName>
</protein>
<keyword evidence="7 8" id="KW-0472">Membrane</keyword>
<evidence type="ECO:0000256" key="4">
    <source>
        <dbReference type="ARBA" id="ARBA00022475"/>
    </source>
</evidence>
<evidence type="ECO:0000256" key="3">
    <source>
        <dbReference type="ARBA" id="ARBA00022448"/>
    </source>
</evidence>
<evidence type="ECO:0000256" key="1">
    <source>
        <dbReference type="ARBA" id="ARBA00004651"/>
    </source>
</evidence>
<organism evidence="9 10">
    <name type="scientific">Tepidibacter hydrothermalis</name>
    <dbReference type="NCBI Taxonomy" id="3036126"/>
    <lineage>
        <taxon>Bacteria</taxon>
        <taxon>Bacillati</taxon>
        <taxon>Bacillota</taxon>
        <taxon>Clostridia</taxon>
        <taxon>Peptostreptococcales</taxon>
        <taxon>Peptostreptococcaceae</taxon>
        <taxon>Tepidibacter</taxon>
    </lineage>
</organism>
<accession>A0ABY8E8E2</accession>
<feature type="transmembrane region" description="Helical" evidence="8">
    <location>
        <begin position="316"/>
        <end position="349"/>
    </location>
</feature>
<evidence type="ECO:0000256" key="5">
    <source>
        <dbReference type="ARBA" id="ARBA00022692"/>
    </source>
</evidence>
<evidence type="ECO:0000313" key="10">
    <source>
        <dbReference type="Proteomes" id="UP001222800"/>
    </source>
</evidence>
<dbReference type="PANTHER" id="PTHR21716">
    <property type="entry name" value="TRANSMEMBRANE PROTEIN"/>
    <property type="match status" value="1"/>
</dbReference>
<feature type="transmembrane region" description="Helical" evidence="8">
    <location>
        <begin position="249"/>
        <end position="278"/>
    </location>
</feature>
<dbReference type="InterPro" id="IPR002549">
    <property type="entry name" value="AI-2E-like"/>
</dbReference>
<evidence type="ECO:0000256" key="7">
    <source>
        <dbReference type="ARBA" id="ARBA00023136"/>
    </source>
</evidence>
<gene>
    <name evidence="9" type="ORF">P4S50_11910</name>
</gene>
<proteinExistence type="inferred from homology"/>
<dbReference type="PANTHER" id="PTHR21716:SF53">
    <property type="entry name" value="PERMEASE PERM-RELATED"/>
    <property type="match status" value="1"/>
</dbReference>
<feature type="transmembrane region" description="Helical" evidence="8">
    <location>
        <begin position="75"/>
        <end position="98"/>
    </location>
</feature>
<feature type="transmembrane region" description="Helical" evidence="8">
    <location>
        <begin position="42"/>
        <end position="63"/>
    </location>
</feature>
<feature type="transmembrane region" description="Helical" evidence="8">
    <location>
        <begin position="221"/>
        <end position="243"/>
    </location>
</feature>
<comment type="subcellular location">
    <subcellularLocation>
        <location evidence="1">Cell membrane</location>
        <topology evidence="1">Multi-pass membrane protein</topology>
    </subcellularLocation>
</comment>
<feature type="transmembrane region" description="Helical" evidence="8">
    <location>
        <begin position="285"/>
        <end position="304"/>
    </location>
</feature>
<feature type="transmembrane region" description="Helical" evidence="8">
    <location>
        <begin position="156"/>
        <end position="182"/>
    </location>
</feature>
<evidence type="ECO:0000256" key="6">
    <source>
        <dbReference type="ARBA" id="ARBA00022989"/>
    </source>
</evidence>
<reference evidence="9 10" key="1">
    <citation type="submission" date="2023-03" db="EMBL/GenBank/DDBJ databases">
        <title>Complete genome sequence of Tepidibacter sp. SWIR-1, isolated from a deep-sea hydrothermal vent.</title>
        <authorList>
            <person name="Li X."/>
        </authorList>
    </citation>
    <scope>NUCLEOTIDE SEQUENCE [LARGE SCALE GENOMIC DNA]</scope>
    <source>
        <strain evidence="9 10">SWIR-1</strain>
    </source>
</reference>
<keyword evidence="5 8" id="KW-0812">Transmembrane</keyword>
<keyword evidence="4" id="KW-1003">Cell membrane</keyword>
<sequence>MIKDNKKFIEKYAIVLIGLLLLGFVYVNTARISNGFSKLFGILKPFFIAFFIAYIFNSIIMFLKDRFKLKNGMAILIVYSSFILIMVVMVIIVIPVVVQSVVQIINEMPTYADNLVSLVKKIDINILNEIQKYVDKNSIANLQKISTAVNYFLNNFLTFITNIGSTVVTISFSLIISIYMLIEKESLKSLGTKLLKKILKEDKSIKIIDFSKKANVIFSKFLTGLIVQASILGTLCFIGFLILKVKYALLLSAIIACTNVIPYVGPFIGATPAVVVTLFYSPMKALWVCVLILVLQQVDANIVGPKIMGNYIGLSPFWIIFTIAVGGGFFGIMGMIFSVPIAAIVKIILSEALLDK</sequence>
<keyword evidence="10" id="KW-1185">Reference proteome</keyword>
<dbReference type="RefSeq" id="WP_277731012.1">
    <property type="nucleotide sequence ID" value="NZ_CP120733.1"/>
</dbReference>
<dbReference type="Pfam" id="PF01594">
    <property type="entry name" value="AI-2E_transport"/>
    <property type="match status" value="1"/>
</dbReference>
<keyword evidence="3" id="KW-0813">Transport</keyword>
<comment type="similarity">
    <text evidence="2">Belongs to the autoinducer-2 exporter (AI-2E) (TC 2.A.86) family.</text>
</comment>
<keyword evidence="6 8" id="KW-1133">Transmembrane helix</keyword>
<name>A0ABY8E8E2_9FIRM</name>